<dbReference type="GO" id="GO:0031201">
    <property type="term" value="C:SNARE complex"/>
    <property type="evidence" value="ECO:0007669"/>
    <property type="project" value="TreeGrafter"/>
</dbReference>
<keyword evidence="3" id="KW-0813">Transport</keyword>
<feature type="compositionally biased region" description="Low complexity" evidence="10">
    <location>
        <begin position="164"/>
        <end position="177"/>
    </location>
</feature>
<feature type="compositionally biased region" description="Polar residues" evidence="10">
    <location>
        <begin position="208"/>
        <end position="223"/>
    </location>
</feature>
<dbReference type="AlphaFoldDB" id="A0A7R7XC66"/>
<dbReference type="GeneID" id="64968551"/>
<keyword evidence="7" id="KW-0653">Protein transport</keyword>
<keyword evidence="6" id="KW-0931">ER-Golgi transport</keyword>
<evidence type="ECO:0000256" key="7">
    <source>
        <dbReference type="ARBA" id="ARBA00022927"/>
    </source>
</evidence>
<keyword evidence="9 11" id="KW-0472">Membrane</keyword>
<dbReference type="GO" id="GO:0005789">
    <property type="term" value="C:endoplasmic reticulum membrane"/>
    <property type="evidence" value="ECO:0007669"/>
    <property type="project" value="UniProtKB-SubCell"/>
</dbReference>
<evidence type="ECO:0000256" key="9">
    <source>
        <dbReference type="ARBA" id="ARBA00023136"/>
    </source>
</evidence>
<accession>A0A7R7XC66</accession>
<dbReference type="Proteomes" id="UP000654913">
    <property type="component" value="Chromosome 1"/>
</dbReference>
<dbReference type="GO" id="GO:0006890">
    <property type="term" value="P:retrograde vesicle-mediated transport, Golgi to endoplasmic reticulum"/>
    <property type="evidence" value="ECO:0007669"/>
    <property type="project" value="TreeGrafter"/>
</dbReference>
<evidence type="ECO:0000256" key="11">
    <source>
        <dbReference type="SAM" id="Phobius"/>
    </source>
</evidence>
<name>A0A7R7XC66_9EURO</name>
<dbReference type="GO" id="GO:0015031">
    <property type="term" value="P:protein transport"/>
    <property type="evidence" value="ECO:0007669"/>
    <property type="project" value="UniProtKB-KW"/>
</dbReference>
<evidence type="ECO:0000256" key="8">
    <source>
        <dbReference type="ARBA" id="ARBA00022989"/>
    </source>
</evidence>
<comment type="subcellular location">
    <subcellularLocation>
        <location evidence="1">Endoplasmic reticulum membrane</location>
        <topology evidence="1">Single-pass type IV membrane protein</topology>
    </subcellularLocation>
</comment>
<dbReference type="InterPro" id="IPR019150">
    <property type="entry name" value="Vesicle_transport_protein_Use1"/>
</dbReference>
<evidence type="ECO:0000256" key="5">
    <source>
        <dbReference type="ARBA" id="ARBA00022824"/>
    </source>
</evidence>
<sequence length="341" mass="37421">MTLTTYPATTDPSDLAALSLSRLVTRLEHNLLSPNADLKSLRRSEYQRMRVSANIEYARANLQALERSLPQIKPVDRRHELQSSLSRNRQTLKQVQNALDEIQSEEEVRSSSRVNGLDNEDDFEEDEDDADSEDLLGTPEEGASTADEATPEDDVSRQAHARGTPTAKTTTTTASSAIPPPTSTIEASSAPTTTSPEPALRNRHRNDTATPSITATATGSSLHKPTPTSPPPEAETEEALSTDRLEQENLTSSLLDLATQLKSSSHAFQASLEAEKSVLARAAEGLDRTTGNLASAERRMGMLRRMTEGKGWWGRMLLYAWIFALWIVAILIVFVGPKLRF</sequence>
<comment type="similarity">
    <text evidence="2">Belongs to the USE1 family.</text>
</comment>
<dbReference type="PANTHER" id="PTHR13050">
    <property type="entry name" value="USE1-LIKE PROTEIN"/>
    <property type="match status" value="1"/>
</dbReference>
<keyword evidence="8 11" id="KW-1133">Transmembrane helix</keyword>
<keyword evidence="5" id="KW-0256">Endoplasmic reticulum</keyword>
<reference evidence="12" key="2">
    <citation type="submission" date="2021-02" db="EMBL/GenBank/DDBJ databases">
        <title>Aspergillus puulaauensis MK2 genome sequence.</title>
        <authorList>
            <person name="Futagami T."/>
            <person name="Mori K."/>
            <person name="Kadooka C."/>
            <person name="Tanaka T."/>
        </authorList>
    </citation>
    <scope>NUCLEOTIDE SEQUENCE</scope>
    <source>
        <strain evidence="12">MK2</strain>
    </source>
</reference>
<evidence type="ECO:0000256" key="6">
    <source>
        <dbReference type="ARBA" id="ARBA00022892"/>
    </source>
</evidence>
<evidence type="ECO:0000313" key="13">
    <source>
        <dbReference type="Proteomes" id="UP000654913"/>
    </source>
</evidence>
<evidence type="ECO:0000256" key="3">
    <source>
        <dbReference type="ARBA" id="ARBA00022448"/>
    </source>
</evidence>
<evidence type="ECO:0000256" key="1">
    <source>
        <dbReference type="ARBA" id="ARBA00004163"/>
    </source>
</evidence>
<reference evidence="12" key="1">
    <citation type="submission" date="2021-01" db="EMBL/GenBank/DDBJ databases">
        <authorList>
            <consortium name="Aspergillus puulaauensis MK2 genome sequencing consortium"/>
            <person name="Kazuki M."/>
            <person name="Futagami T."/>
        </authorList>
    </citation>
    <scope>NUCLEOTIDE SEQUENCE</scope>
    <source>
        <strain evidence="12">MK2</strain>
    </source>
</reference>
<feature type="region of interest" description="Disordered" evidence="10">
    <location>
        <begin position="100"/>
        <end position="245"/>
    </location>
</feature>
<dbReference type="KEGG" id="apuu:APUU_11374A"/>
<dbReference type="RefSeq" id="XP_041550740.1">
    <property type="nucleotide sequence ID" value="XM_041697457.1"/>
</dbReference>
<dbReference type="OrthoDB" id="3231855at2759"/>
<evidence type="ECO:0008006" key="14">
    <source>
        <dbReference type="Google" id="ProtNLM"/>
    </source>
</evidence>
<feature type="compositionally biased region" description="Polar residues" evidence="10">
    <location>
        <begin position="185"/>
        <end position="196"/>
    </location>
</feature>
<keyword evidence="13" id="KW-1185">Reference proteome</keyword>
<dbReference type="EMBL" id="AP024443">
    <property type="protein sequence ID" value="BCS18546.1"/>
    <property type="molecule type" value="Genomic_DNA"/>
</dbReference>
<evidence type="ECO:0000256" key="4">
    <source>
        <dbReference type="ARBA" id="ARBA00022692"/>
    </source>
</evidence>
<feature type="transmembrane region" description="Helical" evidence="11">
    <location>
        <begin position="312"/>
        <end position="335"/>
    </location>
</feature>
<keyword evidence="4 11" id="KW-0812">Transmembrane</keyword>
<proteinExistence type="inferred from homology"/>
<protein>
    <recommendedName>
        <fullName evidence="14">Synaptobrevin</fullName>
    </recommendedName>
</protein>
<organism evidence="12 13">
    <name type="scientific">Aspergillus puulaauensis</name>
    <dbReference type="NCBI Taxonomy" id="1220207"/>
    <lineage>
        <taxon>Eukaryota</taxon>
        <taxon>Fungi</taxon>
        <taxon>Dikarya</taxon>
        <taxon>Ascomycota</taxon>
        <taxon>Pezizomycotina</taxon>
        <taxon>Eurotiomycetes</taxon>
        <taxon>Eurotiomycetidae</taxon>
        <taxon>Eurotiales</taxon>
        <taxon>Aspergillaceae</taxon>
        <taxon>Aspergillus</taxon>
    </lineage>
</organism>
<evidence type="ECO:0000256" key="10">
    <source>
        <dbReference type="SAM" id="MobiDB-lite"/>
    </source>
</evidence>
<dbReference type="PANTHER" id="PTHR13050:SF7">
    <property type="entry name" value="VESICLE TRANSPORT PROTEIN USE1"/>
    <property type="match status" value="1"/>
</dbReference>
<evidence type="ECO:0000313" key="12">
    <source>
        <dbReference type="EMBL" id="BCS18546.1"/>
    </source>
</evidence>
<feature type="compositionally biased region" description="Acidic residues" evidence="10">
    <location>
        <begin position="118"/>
        <end position="134"/>
    </location>
</feature>
<dbReference type="GO" id="GO:0005484">
    <property type="term" value="F:SNAP receptor activity"/>
    <property type="evidence" value="ECO:0007669"/>
    <property type="project" value="TreeGrafter"/>
</dbReference>
<evidence type="ECO:0000256" key="2">
    <source>
        <dbReference type="ARBA" id="ARBA00007891"/>
    </source>
</evidence>
<gene>
    <name evidence="12" type="ORF">APUU_11374A</name>
</gene>